<dbReference type="RefSeq" id="WP_243993022.1">
    <property type="nucleotide sequence ID" value="NZ_JALHLE010000011.1"/>
</dbReference>
<evidence type="ECO:0000259" key="2">
    <source>
        <dbReference type="Pfam" id="PF13400"/>
    </source>
</evidence>
<gene>
    <name evidence="3" type="ORF">MTR64_09080</name>
</gene>
<name>A0ABT0B0V7_9SPHN</name>
<keyword evidence="4" id="KW-1185">Reference proteome</keyword>
<sequence length="465" mass="48113">MNVFPALATFVNRFARCTSGATATMVALMLIPILGATALAVDAGYWFYKQRDMQSAADSAALAGARTPDEASDPNDDFINVARGTAAKYGYVNGEGSVTVDVSRVTCPSADPTAAPGCTQVVIGYDSPLFFSPIVGFAGNKSGKQGVAAMAVAGDQAGDAPEFCIVTLGQDLGSKVNGLEANGVPDADLNGCDIFSNDNATCNGHNLNAGTVYTVAVDGKDNSGCGTDHVYDVDPFEDPYAELADNIPADTCTGYAQAAKSGGKLSIGNTANTLSNAATLSGTVKICGDVLLTGNVTLNDVNLVIYNGRLITQNYTFKANSSTVVFSGSPTDSKYYHFPTDTVPTPSNTSNGILDITAPTSDANPWHGVAVYQDPALKTNVDIAQAGNSPAFNITGLFYAPNSNIDLRGIVNKLGTGYKCFVLVAYTVQVSGTGDIFKDGALDECDAAGLETPTVGVASHKWLVQ</sequence>
<comment type="caution">
    <text evidence="3">The sequence shown here is derived from an EMBL/GenBank/DDBJ whole genome shotgun (WGS) entry which is preliminary data.</text>
</comment>
<proteinExistence type="predicted"/>
<protein>
    <submittedName>
        <fullName evidence="3">Pilus assembly protein TadG-related protein</fullName>
    </submittedName>
</protein>
<dbReference type="InterPro" id="IPR028087">
    <property type="entry name" value="Tad_N"/>
</dbReference>
<organism evidence="3 4">
    <name type="scientific">Novosphingobium album</name>
    <name type="common">ex Hu et al. 2023</name>
    <dbReference type="NCBI Taxonomy" id="2930093"/>
    <lineage>
        <taxon>Bacteria</taxon>
        <taxon>Pseudomonadati</taxon>
        <taxon>Pseudomonadota</taxon>
        <taxon>Alphaproteobacteria</taxon>
        <taxon>Sphingomonadales</taxon>
        <taxon>Sphingomonadaceae</taxon>
        <taxon>Novosphingobium</taxon>
    </lineage>
</organism>
<keyword evidence="1" id="KW-1133">Transmembrane helix</keyword>
<feature type="domain" description="Putative Flp pilus-assembly TadG-like N-terminal" evidence="2">
    <location>
        <begin position="20"/>
        <end position="66"/>
    </location>
</feature>
<dbReference type="Pfam" id="PF13400">
    <property type="entry name" value="Tad"/>
    <property type="match status" value="1"/>
</dbReference>
<keyword evidence="1" id="KW-0472">Membrane</keyword>
<evidence type="ECO:0000313" key="3">
    <source>
        <dbReference type="EMBL" id="MCJ2178716.1"/>
    </source>
</evidence>
<accession>A0ABT0B0V7</accession>
<keyword evidence="1" id="KW-0812">Transmembrane</keyword>
<evidence type="ECO:0000256" key="1">
    <source>
        <dbReference type="SAM" id="Phobius"/>
    </source>
</evidence>
<evidence type="ECO:0000313" key="4">
    <source>
        <dbReference type="Proteomes" id="UP001162880"/>
    </source>
</evidence>
<feature type="transmembrane region" description="Helical" evidence="1">
    <location>
        <begin position="25"/>
        <end position="48"/>
    </location>
</feature>
<reference evidence="3" key="1">
    <citation type="submission" date="2022-03" db="EMBL/GenBank/DDBJ databases">
        <title>Identification of a novel bacterium isolated from mangrove sediments.</title>
        <authorList>
            <person name="Pan X."/>
        </authorList>
    </citation>
    <scope>NUCLEOTIDE SEQUENCE</scope>
    <source>
        <strain evidence="3">B2580</strain>
    </source>
</reference>
<dbReference type="EMBL" id="JALHLE010000011">
    <property type="protein sequence ID" value="MCJ2178716.1"/>
    <property type="molecule type" value="Genomic_DNA"/>
</dbReference>
<dbReference type="Proteomes" id="UP001162880">
    <property type="component" value="Unassembled WGS sequence"/>
</dbReference>